<feature type="domain" description="Transglycosylase SLT" evidence="1">
    <location>
        <begin position="20"/>
        <end position="116"/>
    </location>
</feature>
<dbReference type="EMBL" id="LUUH01000076">
    <property type="protein sequence ID" value="OAI00639.1"/>
    <property type="molecule type" value="Genomic_DNA"/>
</dbReference>
<protein>
    <recommendedName>
        <fullName evidence="1">Transglycosylase SLT domain-containing protein</fullName>
    </recommendedName>
</protein>
<comment type="caution">
    <text evidence="2">The sequence shown here is derived from an EMBL/GenBank/DDBJ whole genome shotgun (WGS) entry which is preliminary data.</text>
</comment>
<dbReference type="SUPFAM" id="SSF53955">
    <property type="entry name" value="Lysozyme-like"/>
    <property type="match status" value="1"/>
</dbReference>
<accession>A0A177M783</accession>
<dbReference type="Pfam" id="PF01464">
    <property type="entry name" value="SLT"/>
    <property type="match status" value="1"/>
</dbReference>
<dbReference type="InterPro" id="IPR023346">
    <property type="entry name" value="Lysozyme-like_dom_sf"/>
</dbReference>
<dbReference type="Proteomes" id="UP000077763">
    <property type="component" value="Unassembled WGS sequence"/>
</dbReference>
<evidence type="ECO:0000313" key="2">
    <source>
        <dbReference type="EMBL" id="OAI00639.1"/>
    </source>
</evidence>
<organism evidence="2 3">
    <name type="scientific">Methylomonas methanica</name>
    <dbReference type="NCBI Taxonomy" id="421"/>
    <lineage>
        <taxon>Bacteria</taxon>
        <taxon>Pseudomonadati</taxon>
        <taxon>Pseudomonadota</taxon>
        <taxon>Gammaproteobacteria</taxon>
        <taxon>Methylococcales</taxon>
        <taxon>Methylococcaceae</taxon>
        <taxon>Methylomonas</taxon>
    </lineage>
</organism>
<dbReference type="CDD" id="cd13400">
    <property type="entry name" value="LT_IagB-like"/>
    <property type="match status" value="1"/>
</dbReference>
<reference evidence="2 3" key="1">
    <citation type="submission" date="2016-03" db="EMBL/GenBank/DDBJ databases">
        <authorList>
            <person name="Ploux O."/>
        </authorList>
    </citation>
    <scope>NUCLEOTIDE SEQUENCE [LARGE SCALE GENOMIC DNA]</scope>
    <source>
        <strain evidence="2 3">R-45371</strain>
    </source>
</reference>
<proteinExistence type="predicted"/>
<dbReference type="NCBIfam" id="NF010463">
    <property type="entry name" value="PRK13888.1"/>
    <property type="match status" value="1"/>
</dbReference>
<dbReference type="RefSeq" id="WP_064037811.1">
    <property type="nucleotide sequence ID" value="NZ_LUUH01000076.1"/>
</dbReference>
<gene>
    <name evidence="2" type="ORF">A1353_19335</name>
</gene>
<dbReference type="AlphaFoldDB" id="A0A177M783"/>
<name>A0A177M783_METMH</name>
<dbReference type="InterPro" id="IPR008258">
    <property type="entry name" value="Transglycosylase_SLT_dom_1"/>
</dbReference>
<evidence type="ECO:0000259" key="1">
    <source>
        <dbReference type="Pfam" id="PF01464"/>
    </source>
</evidence>
<sequence>MLVHAQPNNQSPQQQERIVCSITAAAKYDIPANIVLAIAEKEGGKPGQWVRNTNGTHDVGPMQFNTSYLTQLAKYGITPEDVARSGCYPYDLAAWRLAVHIKDDKGDLWTKVANYHSRTPYYNGVYKADLMVRANKWADWLDAFLKGGIVEVVQVQKTDSTPVQAQPEPITPVYKKPMQIHAASMAYIPRKIMVSSD</sequence>
<evidence type="ECO:0000313" key="3">
    <source>
        <dbReference type="Proteomes" id="UP000077763"/>
    </source>
</evidence>